<feature type="region of interest" description="Disordered" evidence="1">
    <location>
        <begin position="163"/>
        <end position="184"/>
    </location>
</feature>
<dbReference type="AlphaFoldDB" id="F2TXE0"/>
<dbReference type="KEGG" id="sre:PTSG_00759"/>
<evidence type="ECO:0000256" key="1">
    <source>
        <dbReference type="SAM" id="MobiDB-lite"/>
    </source>
</evidence>
<proteinExistence type="predicted"/>
<keyword evidence="2" id="KW-0812">Transmembrane</keyword>
<keyword evidence="2" id="KW-1133">Transmembrane helix</keyword>
<gene>
    <name evidence="3" type="ORF">PTSG_00759</name>
</gene>
<evidence type="ECO:0000313" key="3">
    <source>
        <dbReference type="EMBL" id="EGD76049.1"/>
    </source>
</evidence>
<evidence type="ECO:0000313" key="4">
    <source>
        <dbReference type="Proteomes" id="UP000007799"/>
    </source>
</evidence>
<dbReference type="Proteomes" id="UP000007799">
    <property type="component" value="Unassembled WGS sequence"/>
</dbReference>
<feature type="region of interest" description="Disordered" evidence="1">
    <location>
        <begin position="127"/>
        <end position="148"/>
    </location>
</feature>
<accession>F2TXE0</accession>
<organism evidence="4">
    <name type="scientific">Salpingoeca rosetta (strain ATCC 50818 / BSB-021)</name>
    <dbReference type="NCBI Taxonomy" id="946362"/>
    <lineage>
        <taxon>Eukaryota</taxon>
        <taxon>Choanoflagellata</taxon>
        <taxon>Craspedida</taxon>
        <taxon>Salpingoecidae</taxon>
        <taxon>Salpingoeca</taxon>
    </lineage>
</organism>
<dbReference type="EMBL" id="GL832956">
    <property type="protein sequence ID" value="EGD76049.1"/>
    <property type="molecule type" value="Genomic_DNA"/>
</dbReference>
<sequence>MNEGPGDVVVPAPNTFGILVITLIAGVELIILIIIGLIVYYVRQWVLRIRKARTRRLLKEQQDEQIEAGEAAIQLHIFDAQAADDVICNIARARRRAIDYARQQHDHAHHSQSHHIPALSLARRRGTADSIANSPRPRATRASAAEGIQQRLSSWNPVPTEIQHLPSFHASPPPRSPDIERIPTPSGEYIEYCVV</sequence>
<keyword evidence="2" id="KW-0472">Membrane</keyword>
<dbReference type="GeneID" id="16078820"/>
<protein>
    <submittedName>
        <fullName evidence="3">Uncharacterized protein</fullName>
    </submittedName>
</protein>
<feature type="transmembrane region" description="Helical" evidence="2">
    <location>
        <begin position="16"/>
        <end position="42"/>
    </location>
</feature>
<dbReference type="InParanoid" id="F2TXE0"/>
<dbReference type="RefSeq" id="XP_004998224.1">
    <property type="nucleotide sequence ID" value="XM_004998167.1"/>
</dbReference>
<reference evidence="3" key="1">
    <citation type="submission" date="2009-08" db="EMBL/GenBank/DDBJ databases">
        <title>Annotation of Salpingoeca rosetta.</title>
        <authorList>
            <consortium name="The Broad Institute Genome Sequencing Platform"/>
            <person name="Russ C."/>
            <person name="Cuomo C."/>
            <person name="Burger G."/>
            <person name="Gray M.W."/>
            <person name="Holland P.W.H."/>
            <person name="King N."/>
            <person name="Lang F.B.F."/>
            <person name="Roger A.J."/>
            <person name="Ruiz-Trillo I."/>
            <person name="Young S.K."/>
            <person name="Zeng Q."/>
            <person name="Gargeya S."/>
            <person name="Alvarado L."/>
            <person name="Berlin A."/>
            <person name="Chapman S.B."/>
            <person name="Chen Z."/>
            <person name="Freedman E."/>
            <person name="Gellesch M."/>
            <person name="Goldberg J."/>
            <person name="Griggs A."/>
            <person name="Gujja S."/>
            <person name="Heilman E."/>
            <person name="Heiman D."/>
            <person name="Howarth C."/>
            <person name="Mehta T."/>
            <person name="Neiman D."/>
            <person name="Pearson M."/>
            <person name="Roberts A."/>
            <person name="Saif S."/>
            <person name="Shea T."/>
            <person name="Shenoy N."/>
            <person name="Sisk P."/>
            <person name="Stolte C."/>
            <person name="Sykes S."/>
            <person name="White J."/>
            <person name="Yandava C."/>
            <person name="Haas B."/>
            <person name="Nusbaum C."/>
            <person name="Birren B."/>
        </authorList>
    </citation>
    <scope>NUCLEOTIDE SEQUENCE [LARGE SCALE GENOMIC DNA]</scope>
    <source>
        <strain evidence="3">ATCC 50818</strain>
    </source>
</reference>
<evidence type="ECO:0000256" key="2">
    <source>
        <dbReference type="SAM" id="Phobius"/>
    </source>
</evidence>
<feature type="compositionally biased region" description="Low complexity" evidence="1">
    <location>
        <begin position="132"/>
        <end position="145"/>
    </location>
</feature>
<name>F2TXE0_SALR5</name>
<keyword evidence="4" id="KW-1185">Reference proteome</keyword>